<evidence type="ECO:0000313" key="3">
    <source>
        <dbReference type="EMBL" id="ANC59734.1"/>
    </source>
</evidence>
<evidence type="ECO:0000256" key="2">
    <source>
        <dbReference type="SAM" id="Phobius"/>
    </source>
</evidence>
<feature type="transmembrane region" description="Helical" evidence="2">
    <location>
        <begin position="6"/>
        <end position="24"/>
    </location>
</feature>
<dbReference type="AlphaFoldDB" id="A0A168QDY1"/>
<keyword evidence="3" id="KW-0614">Plasmid</keyword>
<accession>A0A168QDY1</accession>
<keyword evidence="2" id="KW-1133">Transmembrane helix</keyword>
<dbReference type="EMBL" id="KU987453">
    <property type="protein sequence ID" value="ANC59734.1"/>
    <property type="molecule type" value="Genomic_DNA"/>
</dbReference>
<organism evidence="3">
    <name type="scientific">Klebsiella pneumoniae</name>
    <dbReference type="NCBI Taxonomy" id="573"/>
    <lineage>
        <taxon>Bacteria</taxon>
        <taxon>Pseudomonadati</taxon>
        <taxon>Pseudomonadota</taxon>
        <taxon>Gammaproteobacteria</taxon>
        <taxon>Enterobacterales</taxon>
        <taxon>Enterobacteriaceae</taxon>
        <taxon>Klebsiella/Raoultella group</taxon>
        <taxon>Klebsiella</taxon>
        <taxon>Klebsiella pneumoniae complex</taxon>
    </lineage>
</organism>
<protein>
    <submittedName>
        <fullName evidence="3">Uncharacterized protein</fullName>
    </submittedName>
</protein>
<sequence length="180" mass="20509">MRVYKYTGLAFVCCLIYLFAYLAINNAQSEGASLKTCALITMPLFIWMVYQRIIAMSEKARARESDEVIFMRMMEQIHHYEELERVAGGVRLMKGILECREVAQAIRRPESEDASLTLSRLAYIEHLLNVLAPGLCRRMSEGERQRWMQMMNEPAPGEDTAGECHTETPVSQSVPGEVRG</sequence>
<reference evidence="3" key="1">
    <citation type="submission" date="2016-03" db="EMBL/GenBank/DDBJ databases">
        <title>F5111 plasmid from K. peumoniae isloate 05K0261.</title>
        <authorList>
            <person name="Kang H.-Y."/>
            <person name="Kim S."/>
            <person name="Kim J."/>
        </authorList>
    </citation>
    <scope>NUCLEOTIDE SEQUENCE</scope>
    <source>
        <strain evidence="3">05K0261</strain>
        <plasmid evidence="3">F5111</plasmid>
    </source>
</reference>
<geneLocation type="plasmid" evidence="3">
    <name>F5111</name>
</geneLocation>
<dbReference type="RefSeq" id="WP_094935764.1">
    <property type="nucleotide sequence ID" value="NZ_CP090128.1"/>
</dbReference>
<proteinExistence type="predicted"/>
<evidence type="ECO:0000256" key="1">
    <source>
        <dbReference type="SAM" id="MobiDB-lite"/>
    </source>
</evidence>
<keyword evidence="2" id="KW-0812">Transmembrane</keyword>
<keyword evidence="2" id="KW-0472">Membrane</keyword>
<name>A0A168QDY1_KLEPN</name>
<feature type="region of interest" description="Disordered" evidence="1">
    <location>
        <begin position="153"/>
        <end position="180"/>
    </location>
</feature>
<feature type="transmembrane region" description="Helical" evidence="2">
    <location>
        <begin position="31"/>
        <end position="50"/>
    </location>
</feature>